<evidence type="ECO:0000256" key="3">
    <source>
        <dbReference type="ARBA" id="ARBA00022475"/>
    </source>
</evidence>
<comment type="caution">
    <text evidence="18">The sequence shown here is derived from an EMBL/GenBank/DDBJ whole genome shotgun (WGS) entry which is preliminary data.</text>
</comment>
<evidence type="ECO:0000256" key="7">
    <source>
        <dbReference type="ARBA" id="ARBA00023065"/>
    </source>
</evidence>
<dbReference type="InterPro" id="IPR006201">
    <property type="entry name" value="Neur_channel"/>
</dbReference>
<keyword evidence="13 15" id="KW-0407">Ion channel</keyword>
<feature type="transmembrane region" description="Helical" evidence="15">
    <location>
        <begin position="7"/>
        <end position="24"/>
    </location>
</feature>
<keyword evidence="7 15" id="KW-0406">Ion transport</keyword>
<keyword evidence="6" id="KW-0770">Synapse</keyword>
<evidence type="ECO:0000313" key="19">
    <source>
        <dbReference type="Proteomes" id="UP000663879"/>
    </source>
</evidence>
<evidence type="ECO:0000256" key="8">
    <source>
        <dbReference type="ARBA" id="ARBA00023136"/>
    </source>
</evidence>
<keyword evidence="19" id="KW-1185">Reference proteome</keyword>
<dbReference type="GO" id="GO:0045211">
    <property type="term" value="C:postsynaptic membrane"/>
    <property type="evidence" value="ECO:0007669"/>
    <property type="project" value="InterPro"/>
</dbReference>
<evidence type="ECO:0000256" key="2">
    <source>
        <dbReference type="ARBA" id="ARBA00022448"/>
    </source>
</evidence>
<keyword evidence="12" id="KW-1071">Ligand-gated ion channel</keyword>
<comment type="similarity">
    <text evidence="1">Belongs to the ligand-gated ion channel (TC 1.A.9) family. Acetylcholine receptor (TC 1.A.9.1) subfamily.</text>
</comment>
<dbReference type="Pfam" id="PF02931">
    <property type="entry name" value="Neur_chan_LBD"/>
    <property type="match status" value="1"/>
</dbReference>
<keyword evidence="11" id="KW-0325">Glycoprotein</keyword>
<dbReference type="Gene3D" id="2.70.170.10">
    <property type="entry name" value="Neurotransmitter-gated ion-channel ligand-binding domain"/>
    <property type="match status" value="1"/>
</dbReference>
<evidence type="ECO:0000256" key="13">
    <source>
        <dbReference type="ARBA" id="ARBA00023303"/>
    </source>
</evidence>
<dbReference type="NCBIfam" id="TIGR00860">
    <property type="entry name" value="LIC"/>
    <property type="match status" value="1"/>
</dbReference>
<dbReference type="InterPro" id="IPR038050">
    <property type="entry name" value="Neuro_actylchol_rec"/>
</dbReference>
<reference evidence="18" key="1">
    <citation type="submission" date="2021-02" db="EMBL/GenBank/DDBJ databases">
        <authorList>
            <person name="Nowell W R."/>
        </authorList>
    </citation>
    <scope>NUCLEOTIDE SEQUENCE</scope>
    <source>
        <strain evidence="18">Ploen Becks lab</strain>
    </source>
</reference>
<keyword evidence="9" id="KW-1015">Disulfide bond</keyword>
<evidence type="ECO:0000313" key="18">
    <source>
        <dbReference type="EMBL" id="CAF0719259.1"/>
    </source>
</evidence>
<keyword evidence="10" id="KW-0675">Receptor</keyword>
<evidence type="ECO:0000256" key="9">
    <source>
        <dbReference type="ARBA" id="ARBA00023157"/>
    </source>
</evidence>
<protein>
    <submittedName>
        <fullName evidence="18">Uncharacterized protein</fullName>
    </submittedName>
</protein>
<dbReference type="Gene3D" id="1.20.58.390">
    <property type="entry name" value="Neurotransmitter-gated ion-channel transmembrane domain"/>
    <property type="match status" value="2"/>
</dbReference>
<evidence type="ECO:0000259" key="16">
    <source>
        <dbReference type="Pfam" id="PF02931"/>
    </source>
</evidence>
<dbReference type="SUPFAM" id="SSF63712">
    <property type="entry name" value="Nicotinic receptor ligand binding domain-like"/>
    <property type="match status" value="1"/>
</dbReference>
<dbReference type="GO" id="GO:0004888">
    <property type="term" value="F:transmembrane signaling receptor activity"/>
    <property type="evidence" value="ECO:0007669"/>
    <property type="project" value="InterPro"/>
</dbReference>
<accession>A0A813MC26</accession>
<keyword evidence="5 15" id="KW-1133">Transmembrane helix</keyword>
<dbReference type="InterPro" id="IPR036719">
    <property type="entry name" value="Neuro-gated_channel_TM_sf"/>
</dbReference>
<comment type="subcellular location">
    <subcellularLocation>
        <location evidence="14">Synaptic cell membrane</location>
        <topology evidence="14">Multi-pass membrane protein</topology>
    </subcellularLocation>
</comment>
<dbReference type="OrthoDB" id="5975154at2759"/>
<feature type="domain" description="Neurotransmitter-gated ion-channel transmembrane" evidence="17">
    <location>
        <begin position="532"/>
        <end position="644"/>
    </location>
</feature>
<dbReference type="InterPro" id="IPR018000">
    <property type="entry name" value="Neurotransmitter_ion_chnl_CS"/>
</dbReference>
<dbReference type="PRINTS" id="PR00254">
    <property type="entry name" value="NICOTINICR"/>
</dbReference>
<dbReference type="FunFam" id="1.20.58.390:FF:000043">
    <property type="entry name" value="AcetylCholine Receptor"/>
    <property type="match status" value="1"/>
</dbReference>
<gene>
    <name evidence="18" type="ORF">OXX778_LOCUS2029</name>
</gene>
<feature type="transmembrane region" description="Helical" evidence="15">
    <location>
        <begin position="289"/>
        <end position="314"/>
    </location>
</feature>
<dbReference type="PROSITE" id="PS00236">
    <property type="entry name" value="NEUROTR_ION_CHANNEL"/>
    <property type="match status" value="1"/>
</dbReference>
<feature type="transmembrane region" description="Helical" evidence="15">
    <location>
        <begin position="321"/>
        <end position="339"/>
    </location>
</feature>
<feature type="domain" description="Neurotransmitter-gated ion-channel ligand-binding" evidence="16">
    <location>
        <begin position="83"/>
        <end position="289"/>
    </location>
</feature>
<feature type="transmembrane region" description="Helical" evidence="15">
    <location>
        <begin position="351"/>
        <end position="376"/>
    </location>
</feature>
<evidence type="ECO:0000256" key="1">
    <source>
        <dbReference type="ARBA" id="ARBA00009237"/>
    </source>
</evidence>
<evidence type="ECO:0000256" key="11">
    <source>
        <dbReference type="ARBA" id="ARBA00023180"/>
    </source>
</evidence>
<keyword evidence="8 15" id="KW-0472">Membrane</keyword>
<evidence type="ECO:0000256" key="5">
    <source>
        <dbReference type="ARBA" id="ARBA00022989"/>
    </source>
</evidence>
<evidence type="ECO:0000256" key="10">
    <source>
        <dbReference type="ARBA" id="ARBA00023170"/>
    </source>
</evidence>
<dbReference type="InterPro" id="IPR002394">
    <property type="entry name" value="Nicotinic_acetylcholine_rcpt"/>
</dbReference>
<organism evidence="18 19">
    <name type="scientific">Brachionus calyciflorus</name>
    <dbReference type="NCBI Taxonomy" id="104777"/>
    <lineage>
        <taxon>Eukaryota</taxon>
        <taxon>Metazoa</taxon>
        <taxon>Spiralia</taxon>
        <taxon>Gnathifera</taxon>
        <taxon>Rotifera</taxon>
        <taxon>Eurotatoria</taxon>
        <taxon>Monogononta</taxon>
        <taxon>Pseudotrocha</taxon>
        <taxon>Ploima</taxon>
        <taxon>Brachionidae</taxon>
        <taxon>Brachionus</taxon>
    </lineage>
</organism>
<keyword evidence="3" id="KW-1003">Cell membrane</keyword>
<evidence type="ECO:0000256" key="6">
    <source>
        <dbReference type="ARBA" id="ARBA00023018"/>
    </source>
</evidence>
<dbReference type="FunFam" id="2.70.170.10:FF:000016">
    <property type="entry name" value="Nicotinic acetylcholine receptor subunit"/>
    <property type="match status" value="1"/>
</dbReference>
<keyword evidence="2 15" id="KW-0813">Transport</keyword>
<feature type="domain" description="Neurotransmitter-gated ion-channel transmembrane" evidence="17">
    <location>
        <begin position="296"/>
        <end position="488"/>
    </location>
</feature>
<dbReference type="GO" id="GO:0022848">
    <property type="term" value="F:acetylcholine-gated monoatomic cation-selective channel activity"/>
    <property type="evidence" value="ECO:0007669"/>
    <property type="project" value="InterPro"/>
</dbReference>
<evidence type="ECO:0000256" key="14">
    <source>
        <dbReference type="ARBA" id="ARBA00034099"/>
    </source>
</evidence>
<dbReference type="SUPFAM" id="SSF90112">
    <property type="entry name" value="Neurotransmitter-gated ion-channel transmembrane pore"/>
    <property type="match status" value="1"/>
</dbReference>
<evidence type="ECO:0000256" key="12">
    <source>
        <dbReference type="ARBA" id="ARBA00023286"/>
    </source>
</evidence>
<dbReference type="Proteomes" id="UP000663879">
    <property type="component" value="Unassembled WGS sequence"/>
</dbReference>
<keyword evidence="4 15" id="KW-0812">Transmembrane</keyword>
<evidence type="ECO:0000259" key="17">
    <source>
        <dbReference type="Pfam" id="PF02932"/>
    </source>
</evidence>
<evidence type="ECO:0000256" key="4">
    <source>
        <dbReference type="ARBA" id="ARBA00022692"/>
    </source>
</evidence>
<proteinExistence type="inferred from homology"/>
<dbReference type="CDD" id="cd19051">
    <property type="entry name" value="LGIC_TM_cation"/>
    <property type="match status" value="1"/>
</dbReference>
<dbReference type="Pfam" id="PF02932">
    <property type="entry name" value="Neur_chan_memb"/>
    <property type="match status" value="2"/>
</dbReference>
<sequence length="660" mass="77140">MKRIYCLLNKLIVWNFLLLLIVIVNKKIDAIYHLPKEVTIQNTFDVFGLNTYVLNVSEYINRLCDERLPSYSLLDCKKVNSDEQRLLRLLLRNYEKDVRPVFNSSTTVTVKVGLTLTQIFDLEEKNQFLLSNVWLDNEWYDEFLKWDPDKFNGLKSIRIPSRKIWLPDLVLYNNAADYFSYRKDTNVMIYHTGRVFWPVPTKLQSTCKFDVTFFPFDVQKCFLKIGSWTYDGFQVDIVNRSENIDLSNYVPNGEWDLIRTYSVRNVVYYPCCVEPFPDVVFTLIIKRKVLYFTVNVILPCLMLSALTLLVFVIPSDSGDKVTLGITVFLAFSVIMLAVAENLPETSEYVPLISVYLTVIMFTASLSVIFTVCVLNLHHRRSPITKVPDWVRKIFLKNYQPQNFTTINKNKKNDSYDKKVYDSFLRHGSNSSYDPNLDILCSNQSIHNEKNQHLLNLNRNFLNSKKNNFKRNEWPGLTVVDNEKHQNVLNDGNHYLIIESSIDKNVQDENLSRIKLVNSSYLNDKKNLTNNTVTSVYDLNDSNFYKTRIFSELNDKKCKSRKNKSLNESSAFENKNKPIKLESNRHKENCCLYDIIMGSMKNISHQKEIEDHDKMILDEWKQVAASVDKILFWIFLIFTSIFSLICLVIVPTYQNNKLYGS</sequence>
<dbReference type="AlphaFoldDB" id="A0A813MC26"/>
<dbReference type="EMBL" id="CAJNOC010000146">
    <property type="protein sequence ID" value="CAF0719259.1"/>
    <property type="molecule type" value="Genomic_DNA"/>
</dbReference>
<name>A0A813MC26_9BILA</name>
<evidence type="ECO:0000256" key="15">
    <source>
        <dbReference type="RuleBase" id="RU000687"/>
    </source>
</evidence>
<dbReference type="PRINTS" id="PR00252">
    <property type="entry name" value="NRIONCHANNEL"/>
</dbReference>
<dbReference type="InterPro" id="IPR036734">
    <property type="entry name" value="Neur_chan_lig-bd_sf"/>
</dbReference>
<dbReference type="InterPro" id="IPR006202">
    <property type="entry name" value="Neur_chan_lig-bd"/>
</dbReference>
<dbReference type="PANTHER" id="PTHR18945">
    <property type="entry name" value="NEUROTRANSMITTER GATED ION CHANNEL"/>
    <property type="match status" value="1"/>
</dbReference>
<dbReference type="InterPro" id="IPR006029">
    <property type="entry name" value="Neurotrans-gated_channel_TM"/>
</dbReference>
<dbReference type="CDD" id="cd18997">
    <property type="entry name" value="LGIC_ECD_nAChR"/>
    <property type="match status" value="1"/>
</dbReference>
<feature type="transmembrane region" description="Helical" evidence="15">
    <location>
        <begin position="629"/>
        <end position="652"/>
    </location>
</feature>